<reference evidence="4" key="1">
    <citation type="submission" date="2025-08" db="UniProtKB">
        <authorList>
            <consortium name="RefSeq"/>
        </authorList>
    </citation>
    <scope>IDENTIFICATION</scope>
    <source>
        <tissue evidence="4">Whole sample</tissue>
    </source>
</reference>
<name>A0A8B8EA98_CRAVI</name>
<dbReference type="KEGG" id="cvn:111132876"/>
<organism evidence="3 4">
    <name type="scientific">Crassostrea virginica</name>
    <name type="common">Eastern oyster</name>
    <dbReference type="NCBI Taxonomy" id="6565"/>
    <lineage>
        <taxon>Eukaryota</taxon>
        <taxon>Metazoa</taxon>
        <taxon>Spiralia</taxon>
        <taxon>Lophotrochozoa</taxon>
        <taxon>Mollusca</taxon>
        <taxon>Bivalvia</taxon>
        <taxon>Autobranchia</taxon>
        <taxon>Pteriomorphia</taxon>
        <taxon>Ostreida</taxon>
        <taxon>Ostreoidea</taxon>
        <taxon>Ostreidae</taxon>
        <taxon>Crassostrea</taxon>
    </lineage>
</organism>
<dbReference type="RefSeq" id="XP_022336498.1">
    <property type="nucleotide sequence ID" value="XM_022480790.1"/>
</dbReference>
<dbReference type="AlphaFoldDB" id="A0A8B8EA98"/>
<evidence type="ECO:0000256" key="2">
    <source>
        <dbReference type="SAM" id="MobiDB-lite"/>
    </source>
</evidence>
<dbReference type="GeneID" id="111132876"/>
<feature type="compositionally biased region" description="Basic residues" evidence="2">
    <location>
        <begin position="363"/>
        <end position="374"/>
    </location>
</feature>
<gene>
    <name evidence="4" type="primary">LOC111132876</name>
</gene>
<evidence type="ECO:0000313" key="3">
    <source>
        <dbReference type="Proteomes" id="UP000694844"/>
    </source>
</evidence>
<dbReference type="PANTHER" id="PTHR16253:SF0">
    <property type="entry name" value="TETRATRICOPEPTIDE REPEAT PROTEIN 22"/>
    <property type="match status" value="1"/>
</dbReference>
<dbReference type="InterPro" id="IPR042342">
    <property type="entry name" value="TTC22"/>
</dbReference>
<feature type="region of interest" description="Disordered" evidence="2">
    <location>
        <begin position="358"/>
        <end position="405"/>
    </location>
</feature>
<evidence type="ECO:0000313" key="4">
    <source>
        <dbReference type="RefSeq" id="XP_022336498.1"/>
    </source>
</evidence>
<sequence>MDDTINDEKIQEIKQWSTFVLDDAFEGKRKMIEKLKQLEEETAEELEVNTESVREFNFIAYLHWRLNDKEKAFATMEHAKKRAQGPNLIMQSNNVIFHIETGKHYQAHKLLRTIENGTLKETIHRSRALAEMAYYYSRLGPEHHGKAVRLFRKAIEDIQPERNIYWEYGLALTLRRQSHPFQMLAPETFTPTEYQKEAASLLYRVLKFPLDEYSKIKARAWCEMSKILRNNKTLYEVIITDKTETEKINENRCFEEAKKLGPDEIFFLESYGSHLRYRNQLDKSKITFEKAISLRDRPFSRHHLALTLKKMVEKENPRSKCRRNLEYSYSRGKNQHSGLDRHDSGIASMTDHFDSLSLDVDRHRRGQNSKRNGRNTHTQFGRSQRDDSHHHHIRQKPQTKNYCTPTNAQNYYCVPKFPPASIVQPNRGRPTNDCSALLDKAPFFRNQSVSKNVFISVRKSPRYVYVSPNNPLLFEAVEHLRKAVEMSAGFDIARYDLGLIYRMLDNPGDARDCFSYITSNNCGKPSGYHLILINAYEQQAMCNETLLQDETDNDKRKELEYDIRANMWKALSAISGVITALPMLKTTNHCFPTLKTLLEKEDTSTKKLKELAKLHELLDYTEASITFYQEIIEIECNPTNVKTLIKNYLKIGNFDKAVCTLSLLQCTEELGFFDKSFYVDTYIKGALDSLKKKDFEMAKIRFLKTYETIMSETNTPAQGNKGEQFPDILILDSCCDGNACRWIQPIFSTLKSFIQLQVAVNHSDCPPGGRLIKYMEKTMLEARCIILILHNCDEAKKDEFMGLVLELLALHYRGKTLLIRIEGCNLTFPGCKELVLSRGQVEMENKNVMQGTVLSNILISMTDMFLIGDK</sequence>
<dbReference type="Gene3D" id="1.25.40.10">
    <property type="entry name" value="Tetratricopeptide repeat domain"/>
    <property type="match status" value="2"/>
</dbReference>
<dbReference type="Proteomes" id="UP000694844">
    <property type="component" value="Chromosome 5"/>
</dbReference>
<proteinExistence type="predicted"/>
<evidence type="ECO:0000256" key="1">
    <source>
        <dbReference type="SAM" id="Coils"/>
    </source>
</evidence>
<dbReference type="SUPFAM" id="SSF48452">
    <property type="entry name" value="TPR-like"/>
    <property type="match status" value="1"/>
</dbReference>
<dbReference type="PANTHER" id="PTHR16253">
    <property type="entry name" value="TETRATRICOPEPTIDE REPEAT PROTEIN 22"/>
    <property type="match status" value="1"/>
</dbReference>
<dbReference type="OrthoDB" id="6162878at2759"/>
<keyword evidence="1" id="KW-0175">Coiled coil</keyword>
<protein>
    <submittedName>
        <fullName evidence="4">Uncharacterized protein LOC111132876</fullName>
    </submittedName>
</protein>
<keyword evidence="3" id="KW-1185">Reference proteome</keyword>
<feature type="region of interest" description="Disordered" evidence="2">
    <location>
        <begin position="313"/>
        <end position="346"/>
    </location>
</feature>
<accession>A0A8B8EA98</accession>
<feature type="coiled-coil region" evidence="1">
    <location>
        <begin position="21"/>
        <end position="49"/>
    </location>
</feature>
<dbReference type="InterPro" id="IPR011990">
    <property type="entry name" value="TPR-like_helical_dom_sf"/>
</dbReference>